<dbReference type="AlphaFoldDB" id="A0A392TI35"/>
<reference evidence="1 2" key="1">
    <citation type="journal article" date="2018" name="Front. Plant Sci.">
        <title>Red Clover (Trifolium pratense) and Zigzag Clover (T. medium) - A Picture of Genomic Similarities and Differences.</title>
        <authorList>
            <person name="Dluhosova J."/>
            <person name="Istvanek J."/>
            <person name="Nedelnik J."/>
            <person name="Repkova J."/>
        </authorList>
    </citation>
    <scope>NUCLEOTIDE SEQUENCE [LARGE SCALE GENOMIC DNA]</scope>
    <source>
        <strain evidence="2">cv. 10/8</strain>
        <tissue evidence="1">Leaf</tissue>
    </source>
</reference>
<proteinExistence type="predicted"/>
<evidence type="ECO:0000313" key="2">
    <source>
        <dbReference type="Proteomes" id="UP000265520"/>
    </source>
</evidence>
<dbReference type="EMBL" id="LXQA010585933">
    <property type="protein sequence ID" value="MCI60668.1"/>
    <property type="molecule type" value="Genomic_DNA"/>
</dbReference>
<dbReference type="Proteomes" id="UP000265520">
    <property type="component" value="Unassembled WGS sequence"/>
</dbReference>
<evidence type="ECO:0000313" key="1">
    <source>
        <dbReference type="EMBL" id="MCI60668.1"/>
    </source>
</evidence>
<comment type="caution">
    <text evidence="1">The sequence shown here is derived from an EMBL/GenBank/DDBJ whole genome shotgun (WGS) entry which is preliminary data.</text>
</comment>
<protein>
    <submittedName>
        <fullName evidence="1">Uncharacterized protein</fullName>
    </submittedName>
</protein>
<accession>A0A392TI35</accession>
<feature type="non-terminal residue" evidence="1">
    <location>
        <position position="1"/>
    </location>
</feature>
<sequence>LGKNESSIFVLEIFGDEKVFRSRDAHSDLLRILPGSSGLFFFDAGCTLR</sequence>
<name>A0A392TI35_9FABA</name>
<organism evidence="1 2">
    <name type="scientific">Trifolium medium</name>
    <dbReference type="NCBI Taxonomy" id="97028"/>
    <lineage>
        <taxon>Eukaryota</taxon>
        <taxon>Viridiplantae</taxon>
        <taxon>Streptophyta</taxon>
        <taxon>Embryophyta</taxon>
        <taxon>Tracheophyta</taxon>
        <taxon>Spermatophyta</taxon>
        <taxon>Magnoliopsida</taxon>
        <taxon>eudicotyledons</taxon>
        <taxon>Gunneridae</taxon>
        <taxon>Pentapetalae</taxon>
        <taxon>rosids</taxon>
        <taxon>fabids</taxon>
        <taxon>Fabales</taxon>
        <taxon>Fabaceae</taxon>
        <taxon>Papilionoideae</taxon>
        <taxon>50 kb inversion clade</taxon>
        <taxon>NPAAA clade</taxon>
        <taxon>Hologalegina</taxon>
        <taxon>IRL clade</taxon>
        <taxon>Trifolieae</taxon>
        <taxon>Trifolium</taxon>
    </lineage>
</organism>
<keyword evidence="2" id="KW-1185">Reference proteome</keyword>